<reference evidence="1" key="1">
    <citation type="submission" date="2019-08" db="EMBL/GenBank/DDBJ databases">
        <authorList>
            <person name="Kucharzyk K."/>
            <person name="Murdoch R.W."/>
            <person name="Higgins S."/>
            <person name="Loffler F."/>
        </authorList>
    </citation>
    <scope>NUCLEOTIDE SEQUENCE</scope>
</reference>
<comment type="caution">
    <text evidence="1">The sequence shown here is derived from an EMBL/GenBank/DDBJ whole genome shotgun (WGS) entry which is preliminary data.</text>
</comment>
<organism evidence="1">
    <name type="scientific">bioreactor metagenome</name>
    <dbReference type="NCBI Taxonomy" id="1076179"/>
    <lineage>
        <taxon>unclassified sequences</taxon>
        <taxon>metagenomes</taxon>
        <taxon>ecological metagenomes</taxon>
    </lineage>
</organism>
<accession>A0A645HAF6</accession>
<protein>
    <recommendedName>
        <fullName evidence="2">4-alpha-glucanotransferase</fullName>
    </recommendedName>
</protein>
<sequence>MNTPSTLGGTNWQWRMKAGAASPELAKKIAEMTQLYGRV</sequence>
<dbReference type="AlphaFoldDB" id="A0A645HAF6"/>
<evidence type="ECO:0008006" key="2">
    <source>
        <dbReference type="Google" id="ProtNLM"/>
    </source>
</evidence>
<evidence type="ECO:0000313" key="1">
    <source>
        <dbReference type="EMBL" id="MPN36011.1"/>
    </source>
</evidence>
<name>A0A645HAF6_9ZZZZ</name>
<gene>
    <name evidence="1" type="ORF">SDC9_183516</name>
</gene>
<proteinExistence type="predicted"/>
<dbReference type="Gene3D" id="3.20.20.80">
    <property type="entry name" value="Glycosidases"/>
    <property type="match status" value="1"/>
</dbReference>
<dbReference type="EMBL" id="VSSQ01089915">
    <property type="protein sequence ID" value="MPN36011.1"/>
    <property type="molecule type" value="Genomic_DNA"/>
</dbReference>